<evidence type="ECO:0000256" key="4">
    <source>
        <dbReference type="ARBA" id="ARBA00023010"/>
    </source>
</evidence>
<evidence type="ECO:0000313" key="9">
    <source>
        <dbReference type="EMBL" id="KAL2067097.1"/>
    </source>
</evidence>
<evidence type="ECO:0000256" key="7">
    <source>
        <dbReference type="RuleBase" id="RU365072"/>
    </source>
</evidence>
<evidence type="ECO:0000256" key="6">
    <source>
        <dbReference type="ARBA" id="ARBA00023242"/>
    </source>
</evidence>
<feature type="region of interest" description="Disordered" evidence="8">
    <location>
        <begin position="982"/>
        <end position="1002"/>
    </location>
</feature>
<dbReference type="EMBL" id="JAZHXI010000010">
    <property type="protein sequence ID" value="KAL2067097.1"/>
    <property type="molecule type" value="Genomic_DNA"/>
</dbReference>
<comment type="similarity">
    <text evidence="7">Belongs to the nucleoporin Nup84/Nup107 family.</text>
</comment>
<dbReference type="Gene3D" id="1.20.190.50">
    <property type="match status" value="1"/>
</dbReference>
<dbReference type="Pfam" id="PF04121">
    <property type="entry name" value="Nup84_Nup100"/>
    <property type="match status" value="1"/>
</dbReference>
<keyword evidence="5 7" id="KW-0906">Nuclear pore complex</keyword>
<proteinExistence type="inferred from homology"/>
<comment type="caution">
    <text evidence="9">The sequence shown here is derived from an EMBL/GenBank/DDBJ whole genome shotgun (WGS) entry which is preliminary data.</text>
</comment>
<feature type="compositionally biased region" description="Basic and acidic residues" evidence="8">
    <location>
        <begin position="67"/>
        <end position="89"/>
    </location>
</feature>
<feature type="region of interest" description="Disordered" evidence="8">
    <location>
        <begin position="1"/>
        <end position="89"/>
    </location>
</feature>
<evidence type="ECO:0000256" key="2">
    <source>
        <dbReference type="ARBA" id="ARBA00022816"/>
    </source>
</evidence>
<comment type="subcellular location">
    <subcellularLocation>
        <location evidence="7">Nucleus</location>
        <location evidence="7">Nuclear pore complex</location>
    </subcellularLocation>
    <subcellularLocation>
        <location evidence="7">Nucleus membrane</location>
    </subcellularLocation>
</comment>
<evidence type="ECO:0000256" key="3">
    <source>
        <dbReference type="ARBA" id="ARBA00022927"/>
    </source>
</evidence>
<evidence type="ECO:0000256" key="1">
    <source>
        <dbReference type="ARBA" id="ARBA00022448"/>
    </source>
</evidence>
<name>A0ABR4CC34_9HELO</name>
<keyword evidence="6 7" id="KW-0539">Nucleus</keyword>
<keyword evidence="2" id="KW-0509">mRNA transport</keyword>
<comment type="subunit">
    <text evidence="7">Part of the nuclear pore complex (NPC).</text>
</comment>
<feature type="region of interest" description="Disordered" evidence="8">
    <location>
        <begin position="167"/>
        <end position="191"/>
    </location>
</feature>
<dbReference type="PANTHER" id="PTHR13003:SF2">
    <property type="entry name" value="NUCLEAR PORE COMPLEX PROTEIN NUP107"/>
    <property type="match status" value="1"/>
</dbReference>
<accession>A0ABR4CC34</accession>
<comment type="function">
    <text evidence="7">Functions as a component of the nuclear pore complex (NPC).</text>
</comment>
<keyword evidence="4 7" id="KW-0811">Translocation</keyword>
<dbReference type="Proteomes" id="UP001595075">
    <property type="component" value="Unassembled WGS sequence"/>
</dbReference>
<protein>
    <recommendedName>
        <fullName evidence="7">Nuclear pore complex protein</fullName>
    </recommendedName>
</protein>
<dbReference type="InterPro" id="IPR007252">
    <property type="entry name" value="Nup84/Nup107"/>
</dbReference>
<organism evidence="9 10">
    <name type="scientific">Oculimacula yallundae</name>
    <dbReference type="NCBI Taxonomy" id="86028"/>
    <lineage>
        <taxon>Eukaryota</taxon>
        <taxon>Fungi</taxon>
        <taxon>Dikarya</taxon>
        <taxon>Ascomycota</taxon>
        <taxon>Pezizomycotina</taxon>
        <taxon>Leotiomycetes</taxon>
        <taxon>Helotiales</taxon>
        <taxon>Ploettnerulaceae</taxon>
        <taxon>Oculimacula</taxon>
    </lineage>
</organism>
<dbReference type="Gene3D" id="1.10.3450.20">
    <property type="match status" value="1"/>
</dbReference>
<dbReference type="PANTHER" id="PTHR13003">
    <property type="entry name" value="NUP107-RELATED"/>
    <property type="match status" value="1"/>
</dbReference>
<sequence>MAPMTRSHALIPFSEGRQPRQHPQQSRDFSWPGSDTHSEREASEGPPSSYDEDAEMASNGAQEEDDYTKRLPDRGGEKTEDILHPLRETANRVGREVEKFAEILDGYNPQRATEQDERHDMMVDLIEFYLQIANETVENLRKLHGYERQKKNGLRWRKKLRGFEMSQDDDEDMDIEDAEEPELTSAEGRTTLEDLERWEQEAQTWDLLRRLVHLRFPAPGSSSQSLRKYTPINQYSSEQDLWANFLEKDELALERKTVLQWLKETADESGEDINVLVQDLQQNADRGDIIAAGWIHTKHAIKGSKMNIAQNASQIEPLITQLDPDAMTRQKRRLQEQDQYFERAIWLGCYEMLRRGKSSADISEWCMERTEIWRAVSMGGFPDERSDDDTDSGNLESSALWRRMCFALARKGGGDDYERAVYGILSGDIQSVEQVCRSWDDFVFANYNALLRNQYDKYLQTALPSRPVSLATLNFESFDAVQFHGDPHAAGRKLIDTLKTNPLAAPETLQPMKMIQGVLVANEFSNFIYQQGLALSQFANANGQSNLIPSKNEKPENEDSTKYITMDDHDSLRVLTHILLIFMGLGLDLGGMLRVTEVENVIVAYISFLRLAGKEELIPLYCSQLTGKRKYAILCRNLIDITDNEQRITQIKLMRELGLDVQEFVSLQARFLLGDFPDEVAGYPASGGNFKLFDAVSPSPEDPVRTSRRPRKDFFGGDNDSVSRTDLLLIRSMEWYLLVDGMWSETFTVGTLLYLRFFKNMNLGAARELAIKARSSEIAIRKTPSILGKSIDFAELSNSEEEDLTEVLDGSADHKRLLKKHLLAEAKTYRELEALIECLDHVETVASIAVILEEDVTPGDQKHWRKSLSQSFGLIRITLEPLIKGWLLTCQNEGAEAQLKLLRDAYLPETILAYIAVLQIGGTTLTREFLMECMELSATIAGEDSDVLEVFQRTGRMPELVEAFAMVSKDLLMLTAQKATPGSRSKKLRRKGWTPELWSVKP</sequence>
<evidence type="ECO:0000256" key="5">
    <source>
        <dbReference type="ARBA" id="ARBA00023132"/>
    </source>
</evidence>
<keyword evidence="3" id="KW-0653">Protein transport</keyword>
<feature type="compositionally biased region" description="Acidic residues" evidence="8">
    <location>
        <begin position="167"/>
        <end position="182"/>
    </location>
</feature>
<gene>
    <name evidence="9" type="ORF">VTL71DRAFT_1521</name>
</gene>
<keyword evidence="1 7" id="KW-0813">Transport</keyword>
<keyword evidence="10" id="KW-1185">Reference proteome</keyword>
<evidence type="ECO:0000256" key="8">
    <source>
        <dbReference type="SAM" id="MobiDB-lite"/>
    </source>
</evidence>
<evidence type="ECO:0000313" key="10">
    <source>
        <dbReference type="Proteomes" id="UP001595075"/>
    </source>
</evidence>
<reference evidence="9 10" key="1">
    <citation type="journal article" date="2024" name="Commun. Biol.">
        <title>Comparative genomic analysis of thermophilic fungi reveals convergent evolutionary adaptations and gene losses.</title>
        <authorList>
            <person name="Steindorff A.S."/>
            <person name="Aguilar-Pontes M.V."/>
            <person name="Robinson A.J."/>
            <person name="Andreopoulos B."/>
            <person name="LaButti K."/>
            <person name="Kuo A."/>
            <person name="Mondo S."/>
            <person name="Riley R."/>
            <person name="Otillar R."/>
            <person name="Haridas S."/>
            <person name="Lipzen A."/>
            <person name="Grimwood J."/>
            <person name="Schmutz J."/>
            <person name="Clum A."/>
            <person name="Reid I.D."/>
            <person name="Moisan M.C."/>
            <person name="Butler G."/>
            <person name="Nguyen T.T.M."/>
            <person name="Dewar K."/>
            <person name="Conant G."/>
            <person name="Drula E."/>
            <person name="Henrissat B."/>
            <person name="Hansel C."/>
            <person name="Singer S."/>
            <person name="Hutchinson M.I."/>
            <person name="de Vries R.P."/>
            <person name="Natvig D.O."/>
            <person name="Powell A.J."/>
            <person name="Tsang A."/>
            <person name="Grigoriev I.V."/>
        </authorList>
    </citation>
    <scope>NUCLEOTIDE SEQUENCE [LARGE SCALE GENOMIC DNA]</scope>
    <source>
        <strain evidence="9 10">CBS 494.80</strain>
    </source>
</reference>
<keyword evidence="7" id="KW-0472">Membrane</keyword>